<dbReference type="InterPro" id="IPR037171">
    <property type="entry name" value="NagB/RpiA_transferase-like"/>
</dbReference>
<evidence type="ECO:0000256" key="3">
    <source>
        <dbReference type="ARBA" id="ARBA00023125"/>
    </source>
</evidence>
<dbReference type="GO" id="GO:0030246">
    <property type="term" value="F:carbohydrate binding"/>
    <property type="evidence" value="ECO:0007669"/>
    <property type="project" value="InterPro"/>
</dbReference>
<organism evidence="6">
    <name type="scientific">Arthrobacter saudimassiliensis</name>
    <dbReference type="NCBI Taxonomy" id="1461584"/>
    <lineage>
        <taxon>Bacteria</taxon>
        <taxon>Bacillati</taxon>
        <taxon>Actinomycetota</taxon>
        <taxon>Actinomycetes</taxon>
        <taxon>Micrococcales</taxon>
        <taxon>Micrococcaceae</taxon>
        <taxon>Arthrobacter</taxon>
    </lineage>
</organism>
<name>A0A078MTJ6_9MICC</name>
<dbReference type="GO" id="GO:0003677">
    <property type="term" value="F:DNA binding"/>
    <property type="evidence" value="ECO:0007669"/>
    <property type="project" value="UniProtKB-KW"/>
</dbReference>
<keyword evidence="3" id="KW-0238">DNA-binding</keyword>
<reference evidence="6" key="1">
    <citation type="submission" date="2014-07" db="EMBL/GenBank/DDBJ databases">
        <authorList>
            <person name="Urmite Genomes Urmite Genomes"/>
        </authorList>
    </citation>
    <scope>NUCLEOTIDE SEQUENCE</scope>
    <source>
        <strain evidence="6">11W110_air</strain>
    </source>
</reference>
<feature type="domain" description="Sugar-binding" evidence="5">
    <location>
        <begin position="67"/>
        <end position="312"/>
    </location>
</feature>
<dbReference type="EMBL" id="LN483071">
    <property type="protein sequence ID" value="CEA08742.1"/>
    <property type="molecule type" value="Genomic_DNA"/>
</dbReference>
<comment type="similarity">
    <text evidence="1">Belongs to the SorC transcriptional regulatory family.</text>
</comment>
<dbReference type="PANTHER" id="PTHR34294">
    <property type="entry name" value="TRANSCRIPTIONAL REGULATOR-RELATED"/>
    <property type="match status" value="1"/>
</dbReference>
<accession>A0A078MTJ6</accession>
<dbReference type="AlphaFoldDB" id="A0A078MTJ6"/>
<dbReference type="Gene3D" id="1.10.10.10">
    <property type="entry name" value="Winged helix-like DNA-binding domain superfamily/Winged helix DNA-binding domain"/>
    <property type="match status" value="1"/>
</dbReference>
<dbReference type="InterPro" id="IPR051054">
    <property type="entry name" value="SorC_transcr_regulators"/>
</dbReference>
<dbReference type="SUPFAM" id="SSF100950">
    <property type="entry name" value="NagB/RpiA/CoA transferase-like"/>
    <property type="match status" value="1"/>
</dbReference>
<proteinExistence type="inferred from homology"/>
<sequence length="316" mass="33606">MGEGTIGPDGLVQMAHVAHRHYVEGRTRIEIAEELGVSRFKVGRLLDEAARAGVVRFVISTPGPLDLELSLELRRRFGLRRALAVRTPTENPETVQEHLGRSAAELLEEIATEDDVVGLTAGRTLTAVARSLRQLPGCEVVQLAGVAGPIQETGVEVIRRVSTVAGGTPWSIYAPLVVSDAATARALRRQNDVQRTYEQFGRVTLALVAVGSWNPPDSQMYDNAAITPEARSRLLASGAVAEVCSTVLDADGRVLPDIEDRCIAVSTEQLRKIPEVIAVAGGSKKTAAVRAALASGLVTSLVTDAALARRLLGASE</sequence>
<evidence type="ECO:0000256" key="1">
    <source>
        <dbReference type="ARBA" id="ARBA00010466"/>
    </source>
</evidence>
<dbReference type="PATRIC" id="fig|1461584.3.peg.2076"/>
<evidence type="ECO:0000259" key="5">
    <source>
        <dbReference type="Pfam" id="PF04198"/>
    </source>
</evidence>
<dbReference type="PANTHER" id="PTHR34294:SF1">
    <property type="entry name" value="TRANSCRIPTIONAL REGULATOR LSRR"/>
    <property type="match status" value="1"/>
</dbReference>
<evidence type="ECO:0000256" key="2">
    <source>
        <dbReference type="ARBA" id="ARBA00023015"/>
    </source>
</evidence>
<keyword evidence="2" id="KW-0805">Transcription regulation</keyword>
<evidence type="ECO:0000256" key="4">
    <source>
        <dbReference type="ARBA" id="ARBA00023163"/>
    </source>
</evidence>
<dbReference type="Pfam" id="PF04198">
    <property type="entry name" value="Sugar-bind"/>
    <property type="match status" value="1"/>
</dbReference>
<dbReference type="Gene3D" id="3.40.50.1360">
    <property type="match status" value="1"/>
</dbReference>
<keyword evidence="4" id="KW-0804">Transcription</keyword>
<gene>
    <name evidence="6" type="primary">deoR_1</name>
    <name evidence="6" type="ORF">BN1051_02100</name>
</gene>
<evidence type="ECO:0000313" key="6">
    <source>
        <dbReference type="EMBL" id="CEA08742.1"/>
    </source>
</evidence>
<dbReference type="InterPro" id="IPR036388">
    <property type="entry name" value="WH-like_DNA-bd_sf"/>
</dbReference>
<protein>
    <submittedName>
        <fullName evidence="6">Deoxyribonucleoside regulator</fullName>
    </submittedName>
</protein>
<dbReference type="InterPro" id="IPR007324">
    <property type="entry name" value="Sugar-bd_dom_put"/>
</dbReference>